<keyword evidence="2" id="KW-1185">Reference proteome</keyword>
<dbReference type="EMBL" id="ML992663">
    <property type="protein sequence ID" value="KAF2216750.1"/>
    <property type="molecule type" value="Genomic_DNA"/>
</dbReference>
<protein>
    <submittedName>
        <fullName evidence="1">Uncharacterized protein</fullName>
    </submittedName>
</protein>
<evidence type="ECO:0000313" key="1">
    <source>
        <dbReference type="EMBL" id="KAF2216750.1"/>
    </source>
</evidence>
<reference evidence="1" key="1">
    <citation type="journal article" date="2020" name="Stud. Mycol.">
        <title>101 Dothideomycetes genomes: a test case for predicting lifestyles and emergence of pathogens.</title>
        <authorList>
            <person name="Haridas S."/>
            <person name="Albert R."/>
            <person name="Binder M."/>
            <person name="Bloem J."/>
            <person name="Labutti K."/>
            <person name="Salamov A."/>
            <person name="Andreopoulos B."/>
            <person name="Baker S."/>
            <person name="Barry K."/>
            <person name="Bills G."/>
            <person name="Bluhm B."/>
            <person name="Cannon C."/>
            <person name="Castanera R."/>
            <person name="Culley D."/>
            <person name="Daum C."/>
            <person name="Ezra D."/>
            <person name="Gonzalez J."/>
            <person name="Henrissat B."/>
            <person name="Kuo A."/>
            <person name="Liang C."/>
            <person name="Lipzen A."/>
            <person name="Lutzoni F."/>
            <person name="Magnuson J."/>
            <person name="Mondo S."/>
            <person name="Nolan M."/>
            <person name="Ohm R."/>
            <person name="Pangilinan J."/>
            <person name="Park H.-J."/>
            <person name="Ramirez L."/>
            <person name="Alfaro M."/>
            <person name="Sun H."/>
            <person name="Tritt A."/>
            <person name="Yoshinaga Y."/>
            <person name="Zwiers L.-H."/>
            <person name="Turgeon B."/>
            <person name="Goodwin S."/>
            <person name="Spatafora J."/>
            <person name="Crous P."/>
            <person name="Grigoriev I."/>
        </authorList>
    </citation>
    <scope>NUCLEOTIDE SEQUENCE</scope>
    <source>
        <strain evidence="1">SCOH1-5</strain>
    </source>
</reference>
<sequence>MSPVLYNYLSLHSSELLTRDSLRCMICSTFADQSSKSRLQRLTPDLPTRNQLRYLNHWNLQ</sequence>
<dbReference type="Proteomes" id="UP000799539">
    <property type="component" value="Unassembled WGS sequence"/>
</dbReference>
<organism evidence="1 2">
    <name type="scientific">Cercospora zeae-maydis SCOH1-5</name>
    <dbReference type="NCBI Taxonomy" id="717836"/>
    <lineage>
        <taxon>Eukaryota</taxon>
        <taxon>Fungi</taxon>
        <taxon>Dikarya</taxon>
        <taxon>Ascomycota</taxon>
        <taxon>Pezizomycotina</taxon>
        <taxon>Dothideomycetes</taxon>
        <taxon>Dothideomycetidae</taxon>
        <taxon>Mycosphaerellales</taxon>
        <taxon>Mycosphaerellaceae</taxon>
        <taxon>Cercospora</taxon>
    </lineage>
</organism>
<evidence type="ECO:0000313" key="2">
    <source>
        <dbReference type="Proteomes" id="UP000799539"/>
    </source>
</evidence>
<proteinExistence type="predicted"/>
<gene>
    <name evidence="1" type="ORF">CERZMDRAFT_89701</name>
</gene>
<accession>A0A6A6FU06</accession>
<name>A0A6A6FU06_9PEZI</name>
<dbReference type="AlphaFoldDB" id="A0A6A6FU06"/>